<protein>
    <submittedName>
        <fullName evidence="3">Uncharacterized protein</fullName>
    </submittedName>
</protein>
<evidence type="ECO:0000313" key="4">
    <source>
        <dbReference type="Proteomes" id="UP001214628"/>
    </source>
</evidence>
<dbReference type="EMBL" id="CP118376">
    <property type="protein sequence ID" value="WFD43010.1"/>
    <property type="molecule type" value="Genomic_DNA"/>
</dbReference>
<reference evidence="3" key="1">
    <citation type="submission" date="2023-02" db="EMBL/GenBank/DDBJ databases">
        <title>Mating type loci evolution in Malassezia.</title>
        <authorList>
            <person name="Coelho M.A."/>
        </authorList>
    </citation>
    <scope>NUCLEOTIDE SEQUENCE</scope>
    <source>
        <strain evidence="3">CBS 14136</strain>
    </source>
</reference>
<proteinExistence type="inferred from homology"/>
<sequence length="188" mass="21111">MSEGDDVWAMNELSDQADDTVFASVDFRPQGPAHSDEYAVYVWPNTTLRELANLLYIAEPRFSDSMSNHDFRIVYYDPSAGMHRASAPVTGVTRATQQQTAALLKPAQHIEDTRSLLRDVGHAASNSARNDPANRTLAQMKFMPGDLLECAISRPSSMQMRSTEQHRLPRHSAMGETQYAKSSRHEWD</sequence>
<accession>A0AAF0F8Y0</accession>
<dbReference type="Pfam" id="PF06487">
    <property type="entry name" value="SAP18"/>
    <property type="match status" value="1"/>
</dbReference>
<dbReference type="InterPro" id="IPR010516">
    <property type="entry name" value="SAP18"/>
</dbReference>
<dbReference type="Gene3D" id="3.10.20.550">
    <property type="entry name" value="ASAP complex, SAP18 subunit"/>
    <property type="match status" value="1"/>
</dbReference>
<keyword evidence="4" id="KW-1185">Reference proteome</keyword>
<dbReference type="GO" id="GO:0005634">
    <property type="term" value="C:nucleus"/>
    <property type="evidence" value="ECO:0007669"/>
    <property type="project" value="TreeGrafter"/>
</dbReference>
<comment type="similarity">
    <text evidence="1">Belongs to the SAP18 family.</text>
</comment>
<dbReference type="PANTHER" id="PTHR13082:SF0">
    <property type="entry name" value="HISTONE DEACETYLASE COMPLEX SUBUNIT SAP18"/>
    <property type="match status" value="1"/>
</dbReference>
<evidence type="ECO:0000256" key="2">
    <source>
        <dbReference type="SAM" id="MobiDB-lite"/>
    </source>
</evidence>
<feature type="region of interest" description="Disordered" evidence="2">
    <location>
        <begin position="156"/>
        <end position="188"/>
    </location>
</feature>
<evidence type="ECO:0000313" key="3">
    <source>
        <dbReference type="EMBL" id="WFD43010.1"/>
    </source>
</evidence>
<dbReference type="AlphaFoldDB" id="A0AAF0F8Y0"/>
<gene>
    <name evidence="3" type="ORF">MPSI1_001661</name>
</gene>
<dbReference type="InterPro" id="IPR042534">
    <property type="entry name" value="SAP18_sf"/>
</dbReference>
<dbReference type="PANTHER" id="PTHR13082">
    <property type="entry name" value="SAP18"/>
    <property type="match status" value="1"/>
</dbReference>
<name>A0AAF0F8Y0_9BASI</name>
<organism evidence="3 4">
    <name type="scientific">Malassezia psittaci</name>
    <dbReference type="NCBI Taxonomy" id="1821823"/>
    <lineage>
        <taxon>Eukaryota</taxon>
        <taxon>Fungi</taxon>
        <taxon>Dikarya</taxon>
        <taxon>Basidiomycota</taxon>
        <taxon>Ustilaginomycotina</taxon>
        <taxon>Malasseziomycetes</taxon>
        <taxon>Malasseziales</taxon>
        <taxon>Malasseziaceae</taxon>
        <taxon>Malassezia</taxon>
    </lineage>
</organism>
<dbReference type="Proteomes" id="UP001214628">
    <property type="component" value="Chromosome 2"/>
</dbReference>
<evidence type="ECO:0000256" key="1">
    <source>
        <dbReference type="ARBA" id="ARBA00009143"/>
    </source>
</evidence>